<dbReference type="GO" id="GO:0005829">
    <property type="term" value="C:cytosol"/>
    <property type="evidence" value="ECO:0007669"/>
    <property type="project" value="TreeGrafter"/>
</dbReference>
<comment type="function">
    <text evidence="12 14">Catalyzes the attachment of alanine to tRNA(Ala) in a two-step reaction: alanine is first activated by ATP to form Ala-AMP and then transferred to the acceptor end of tRNA(Ala). Also edits incorrectly charged Ser-tRNA(Ala) and Gly-tRNA(Ala) via its editing domain.</text>
</comment>
<dbReference type="GO" id="GO:0006419">
    <property type="term" value="P:alanyl-tRNA aminoacylation"/>
    <property type="evidence" value="ECO:0007669"/>
    <property type="project" value="UniProtKB-UniRule"/>
</dbReference>
<reference evidence="16 17" key="1">
    <citation type="submission" date="2019-08" db="EMBL/GenBank/DDBJ databases">
        <title>Calorimonas adulescens gen. nov., sp. nov., an anaerobic thermophilic bacterium from Sakhalin hot spring.</title>
        <authorList>
            <person name="Khomyakova M.A."/>
            <person name="Merkel A.Y."/>
            <person name="Novikov A."/>
            <person name="Bonch-Osmolovskaya E.A."/>
            <person name="Slobodkin A.I."/>
        </authorList>
    </citation>
    <scope>NUCLEOTIDE SEQUENCE [LARGE SCALE GENOMIC DNA]</scope>
    <source>
        <strain evidence="16 17">A05MB</strain>
    </source>
</reference>
<dbReference type="AlphaFoldDB" id="A0A5D8QGY1"/>
<feature type="binding site" evidence="14">
    <location>
        <position position="670"/>
    </location>
    <ligand>
        <name>Zn(2+)</name>
        <dbReference type="ChEBI" id="CHEBI:29105"/>
    </ligand>
</feature>
<keyword evidence="17" id="KW-1185">Reference proteome</keyword>
<accession>A0A5D8QGY1</accession>
<dbReference type="InterPro" id="IPR003156">
    <property type="entry name" value="DHHA1_dom"/>
</dbReference>
<evidence type="ECO:0000256" key="7">
    <source>
        <dbReference type="ARBA" id="ARBA00022833"/>
    </source>
</evidence>
<keyword evidence="5 14" id="KW-0479">Metal-binding</keyword>
<dbReference type="Gene3D" id="3.30.930.10">
    <property type="entry name" value="Bira Bifunctional Protein, Domain 2"/>
    <property type="match status" value="1"/>
</dbReference>
<dbReference type="PANTHER" id="PTHR11777">
    <property type="entry name" value="ALANYL-TRNA SYNTHETASE"/>
    <property type="match status" value="1"/>
</dbReference>
<comment type="similarity">
    <text evidence="2 14">Belongs to the class-II aminoacyl-tRNA synthetase family.</text>
</comment>
<dbReference type="EC" id="6.1.1.7" evidence="14"/>
<dbReference type="GO" id="GO:0016740">
    <property type="term" value="F:transferase activity"/>
    <property type="evidence" value="ECO:0007669"/>
    <property type="project" value="UniProtKB-ARBA"/>
</dbReference>
<evidence type="ECO:0000256" key="11">
    <source>
        <dbReference type="ARBA" id="ARBA00023146"/>
    </source>
</evidence>
<evidence type="ECO:0000256" key="6">
    <source>
        <dbReference type="ARBA" id="ARBA00022741"/>
    </source>
</evidence>
<dbReference type="GO" id="GO:0140096">
    <property type="term" value="F:catalytic activity, acting on a protein"/>
    <property type="evidence" value="ECO:0007669"/>
    <property type="project" value="UniProtKB-ARBA"/>
</dbReference>
<feature type="binding site" evidence="14">
    <location>
        <position position="564"/>
    </location>
    <ligand>
        <name>Zn(2+)</name>
        <dbReference type="ChEBI" id="CHEBI:29105"/>
    </ligand>
</feature>
<dbReference type="NCBIfam" id="TIGR00344">
    <property type="entry name" value="alaS"/>
    <property type="match status" value="1"/>
</dbReference>
<dbReference type="InterPro" id="IPR002318">
    <property type="entry name" value="Ala-tRNA-lgiase_IIc"/>
</dbReference>
<evidence type="ECO:0000256" key="13">
    <source>
        <dbReference type="ARBA" id="ARBA00048300"/>
    </source>
</evidence>
<dbReference type="Proteomes" id="UP000322976">
    <property type="component" value="Unassembled WGS sequence"/>
</dbReference>
<dbReference type="PANTHER" id="PTHR11777:SF9">
    <property type="entry name" value="ALANINE--TRNA LIGASE, CYTOPLASMIC"/>
    <property type="match status" value="1"/>
</dbReference>
<dbReference type="FunFam" id="3.30.930.10:FF:000004">
    <property type="entry name" value="Alanine--tRNA ligase"/>
    <property type="match status" value="1"/>
</dbReference>
<evidence type="ECO:0000259" key="15">
    <source>
        <dbReference type="PROSITE" id="PS50860"/>
    </source>
</evidence>
<dbReference type="CDD" id="cd00673">
    <property type="entry name" value="AlaRS_core"/>
    <property type="match status" value="1"/>
</dbReference>
<dbReference type="SUPFAM" id="SSF55186">
    <property type="entry name" value="ThrRS/AlaRS common domain"/>
    <property type="match status" value="1"/>
</dbReference>
<feature type="binding site" evidence="14">
    <location>
        <position position="666"/>
    </location>
    <ligand>
        <name>Zn(2+)</name>
        <dbReference type="ChEBI" id="CHEBI:29105"/>
    </ligand>
</feature>
<dbReference type="PROSITE" id="PS50860">
    <property type="entry name" value="AA_TRNA_LIGASE_II_ALA"/>
    <property type="match status" value="1"/>
</dbReference>
<dbReference type="InterPro" id="IPR018163">
    <property type="entry name" value="Thr/Ala-tRNA-synth_IIc_edit"/>
</dbReference>
<dbReference type="Gene3D" id="2.40.30.130">
    <property type="match status" value="1"/>
</dbReference>
<dbReference type="InterPro" id="IPR012947">
    <property type="entry name" value="tRNA_SAD"/>
</dbReference>
<dbReference type="Gene3D" id="3.30.54.20">
    <property type="match status" value="1"/>
</dbReference>
<keyword evidence="9 14" id="KW-0694">RNA-binding</keyword>
<evidence type="ECO:0000256" key="9">
    <source>
        <dbReference type="ARBA" id="ARBA00022884"/>
    </source>
</evidence>
<dbReference type="FunFam" id="3.30.54.20:FF:000001">
    <property type="entry name" value="Alanine--tRNA ligase"/>
    <property type="match status" value="1"/>
</dbReference>
<evidence type="ECO:0000313" key="17">
    <source>
        <dbReference type="Proteomes" id="UP000322976"/>
    </source>
</evidence>
<dbReference type="InterPro" id="IPR018162">
    <property type="entry name" value="Ala-tRNA-ligase_IIc_anticod-bd"/>
</dbReference>
<dbReference type="FunFam" id="3.10.310.40:FF:000001">
    <property type="entry name" value="Alanine--tRNA ligase"/>
    <property type="match status" value="1"/>
</dbReference>
<dbReference type="GO" id="GO:0000049">
    <property type="term" value="F:tRNA binding"/>
    <property type="evidence" value="ECO:0007669"/>
    <property type="project" value="UniProtKB-KW"/>
</dbReference>
<dbReference type="InterPro" id="IPR023033">
    <property type="entry name" value="Ala_tRNA_ligase_euk/bac"/>
</dbReference>
<keyword evidence="7 14" id="KW-0862">Zinc</keyword>
<evidence type="ECO:0000256" key="10">
    <source>
        <dbReference type="ARBA" id="ARBA00022917"/>
    </source>
</evidence>
<evidence type="ECO:0000256" key="4">
    <source>
        <dbReference type="ARBA" id="ARBA00022598"/>
    </source>
</evidence>
<dbReference type="SMART" id="SM00863">
    <property type="entry name" value="tRNA_SAD"/>
    <property type="match status" value="1"/>
</dbReference>
<evidence type="ECO:0000256" key="2">
    <source>
        <dbReference type="ARBA" id="ARBA00008226"/>
    </source>
</evidence>
<dbReference type="FunFam" id="2.40.30.130:FF:000001">
    <property type="entry name" value="Alanine--tRNA ligase"/>
    <property type="match status" value="1"/>
</dbReference>
<dbReference type="FunFam" id="3.30.980.10:FF:000004">
    <property type="entry name" value="Alanine--tRNA ligase, cytoplasmic"/>
    <property type="match status" value="1"/>
</dbReference>
<dbReference type="GO" id="GO:0005524">
    <property type="term" value="F:ATP binding"/>
    <property type="evidence" value="ECO:0007669"/>
    <property type="project" value="UniProtKB-UniRule"/>
</dbReference>
<dbReference type="GO" id="GO:0008270">
    <property type="term" value="F:zinc ion binding"/>
    <property type="evidence" value="ECO:0007669"/>
    <property type="project" value="UniProtKB-UniRule"/>
</dbReference>
<dbReference type="InterPro" id="IPR018164">
    <property type="entry name" value="Ala-tRNA-synth_IIc_N"/>
</dbReference>
<dbReference type="RefSeq" id="WP_149544107.1">
    <property type="nucleotide sequence ID" value="NZ_VTPS01000001.1"/>
</dbReference>
<keyword evidence="3 14" id="KW-0820">tRNA-binding</keyword>
<dbReference type="InterPro" id="IPR018165">
    <property type="entry name" value="Ala-tRNA-synth_IIc_core"/>
</dbReference>
<dbReference type="EMBL" id="VTPS01000001">
    <property type="protein sequence ID" value="TZE83489.1"/>
    <property type="molecule type" value="Genomic_DNA"/>
</dbReference>
<comment type="cofactor">
    <cofactor evidence="14">
        <name>Zn(2+)</name>
        <dbReference type="ChEBI" id="CHEBI:29105"/>
    </cofactor>
    <text evidence="14">Binds 1 zinc ion per subunit.</text>
</comment>
<dbReference type="GO" id="GO:0004813">
    <property type="term" value="F:alanine-tRNA ligase activity"/>
    <property type="evidence" value="ECO:0007669"/>
    <property type="project" value="UniProtKB-UniRule"/>
</dbReference>
<dbReference type="InterPro" id="IPR009000">
    <property type="entry name" value="Transl_B-barrel_sf"/>
</dbReference>
<organism evidence="16 17">
    <name type="scientific">Calorimonas adulescens</name>
    <dbReference type="NCBI Taxonomy" id="2606906"/>
    <lineage>
        <taxon>Bacteria</taxon>
        <taxon>Bacillati</taxon>
        <taxon>Bacillota</taxon>
        <taxon>Clostridia</taxon>
        <taxon>Thermoanaerobacterales</taxon>
        <taxon>Thermoanaerobacteraceae</taxon>
        <taxon>Calorimonas</taxon>
    </lineage>
</organism>
<evidence type="ECO:0000256" key="14">
    <source>
        <dbReference type="HAMAP-Rule" id="MF_00036"/>
    </source>
</evidence>
<dbReference type="InterPro" id="IPR045864">
    <property type="entry name" value="aa-tRNA-synth_II/BPL/LPL"/>
</dbReference>
<dbReference type="SUPFAM" id="SSF55681">
    <property type="entry name" value="Class II aaRS and biotin synthetases"/>
    <property type="match status" value="1"/>
</dbReference>
<dbReference type="SUPFAM" id="SSF50447">
    <property type="entry name" value="Translation proteins"/>
    <property type="match status" value="1"/>
</dbReference>
<keyword evidence="14" id="KW-0963">Cytoplasm</keyword>
<sequence length="877" mass="99126">MEWMSMDEIREKFLSFFESKGHLRLKSFPLIPHNDKSLLLINSGMAPLKPYFTGKEVPPRKRVTTCQKCIRTPDIERVGKTARHATFFEMLGNFSFGDYFKESAIPWAWEFATQWLKLPEDKLWVTIYQNDDEAFEIWNKVVGVPDERIIRMGKEDNFWEIGLGPCGPCSELYFDRGVEKGCGKPDCAPGCDCDRFMEFWNLVFTQFDKDEAGNYNRLANPNIDTGMGLERMAAIMQGVDNIFEVDVVKRIMDDVLKMSGTKYNEDRKRDVSIRVITDHIRGITFMIGDGILPSNEGRGYVLRRILRRAARHGKLLGLNEPFLYKLVDSVAGTYISAYPELTDRLDYIKEVVKLEEERFNETIDQGISKLQVYIDGLKAEGKAVLSGEDAFKLYDTYGFPLDLTKEILEEQGIEVDEEGFNREMSIQKERARANKIEDNSLWANDALMEELRAYSTEFVGYERLESKSKVLAILKDRELVSSASEGEEVGIILDTTPFYAESGGQVGDKGTIYNNNVNIIVFDCKKVLNKHIHIGKIRRGIISVGDVVNAEVDKGIRMNTARNHTATHLLHKALREILGEHVHQAGSLVTPEYLRFDFSHYQGLSQEQLDEIERRVNEKIYESLPVEISVTTLEEAQKIGAMALFTEKYGDRVRIVKAGDYSMELCGGTHLKNTSEIGVFKIVSEGAVGAGLRRIEARTGPGAYEYLSGYKKLVSSIADYLKINENDLENRVIEMLSLIKDKDREIETLKQKIMNMSVDEYLKGTIDVKGVRLLTLKLNSYTNKDLRDLNDLLKSKLKSGVLLLAGVEDGKVNLVASVTQDIIEKGLKAGEIIKEVSAILNGSGGGRPDMAQGGGKDSSRLDEAFLACRRYIEDKMQ</sequence>
<dbReference type="Pfam" id="PF01411">
    <property type="entry name" value="tRNA-synt_2c"/>
    <property type="match status" value="1"/>
</dbReference>
<dbReference type="HAMAP" id="MF_00036_B">
    <property type="entry name" value="Ala_tRNA_synth_B"/>
    <property type="match status" value="1"/>
</dbReference>
<proteinExistence type="inferred from homology"/>
<keyword evidence="10 14" id="KW-0648">Protein biosynthesis</keyword>
<dbReference type="SUPFAM" id="SSF101353">
    <property type="entry name" value="Putative anticodon-binding domain of alanyl-tRNA synthetase (AlaRS)"/>
    <property type="match status" value="1"/>
</dbReference>
<dbReference type="GO" id="GO:0002161">
    <property type="term" value="F:aminoacyl-tRNA deacylase activity"/>
    <property type="evidence" value="ECO:0007669"/>
    <property type="project" value="TreeGrafter"/>
</dbReference>
<feature type="binding site" evidence="14">
    <location>
        <position position="568"/>
    </location>
    <ligand>
        <name>Zn(2+)</name>
        <dbReference type="ChEBI" id="CHEBI:29105"/>
    </ligand>
</feature>
<dbReference type="Gene3D" id="6.10.250.550">
    <property type="match status" value="1"/>
</dbReference>
<comment type="subcellular location">
    <subcellularLocation>
        <location evidence="1 14">Cytoplasm</location>
    </subcellularLocation>
</comment>
<evidence type="ECO:0000256" key="3">
    <source>
        <dbReference type="ARBA" id="ARBA00022555"/>
    </source>
</evidence>
<dbReference type="Gene3D" id="3.30.980.10">
    <property type="entry name" value="Threonyl-trna Synthetase, Chain A, domain 2"/>
    <property type="match status" value="1"/>
</dbReference>
<evidence type="ECO:0000256" key="8">
    <source>
        <dbReference type="ARBA" id="ARBA00022840"/>
    </source>
</evidence>
<dbReference type="InterPro" id="IPR050058">
    <property type="entry name" value="Ala-tRNA_ligase"/>
</dbReference>
<gene>
    <name evidence="14 16" type="primary">alaS</name>
    <name evidence="16" type="ORF">FWJ32_00975</name>
</gene>
<comment type="catalytic activity">
    <reaction evidence="13 14">
        <text>tRNA(Ala) + L-alanine + ATP = L-alanyl-tRNA(Ala) + AMP + diphosphate</text>
        <dbReference type="Rhea" id="RHEA:12540"/>
        <dbReference type="Rhea" id="RHEA-COMP:9657"/>
        <dbReference type="Rhea" id="RHEA-COMP:9923"/>
        <dbReference type="ChEBI" id="CHEBI:30616"/>
        <dbReference type="ChEBI" id="CHEBI:33019"/>
        <dbReference type="ChEBI" id="CHEBI:57972"/>
        <dbReference type="ChEBI" id="CHEBI:78442"/>
        <dbReference type="ChEBI" id="CHEBI:78497"/>
        <dbReference type="ChEBI" id="CHEBI:456215"/>
        <dbReference type="EC" id="6.1.1.7"/>
    </reaction>
</comment>
<comment type="domain">
    <text evidence="14">Consists of three domains; the N-terminal catalytic domain, the editing domain and the C-terminal C-Ala domain. The editing domain removes incorrectly charged amino acids, while the C-Ala domain, along with tRNA(Ala), serves as a bridge to cooperatively bring together the editing and aminoacylation centers thus stimulating deacylation of misacylated tRNAs.</text>
</comment>
<comment type="caution">
    <text evidence="16">The sequence shown here is derived from an EMBL/GenBank/DDBJ whole genome shotgun (WGS) entry which is preliminary data.</text>
</comment>
<evidence type="ECO:0000256" key="1">
    <source>
        <dbReference type="ARBA" id="ARBA00004496"/>
    </source>
</evidence>
<keyword evidence="8 14" id="KW-0067">ATP-binding</keyword>
<evidence type="ECO:0000313" key="16">
    <source>
        <dbReference type="EMBL" id="TZE83489.1"/>
    </source>
</evidence>
<keyword evidence="11 14" id="KW-0030">Aminoacyl-tRNA synthetase</keyword>
<evidence type="ECO:0000256" key="12">
    <source>
        <dbReference type="ARBA" id="ARBA00024779"/>
    </source>
</evidence>
<dbReference type="Pfam" id="PF07973">
    <property type="entry name" value="tRNA_SAD"/>
    <property type="match status" value="1"/>
</dbReference>
<dbReference type="Pfam" id="PF02272">
    <property type="entry name" value="DHHA1"/>
    <property type="match status" value="1"/>
</dbReference>
<keyword evidence="4 14" id="KW-0436">Ligase</keyword>
<name>A0A5D8QGY1_9THEO</name>
<evidence type="ECO:0000256" key="5">
    <source>
        <dbReference type="ARBA" id="ARBA00022723"/>
    </source>
</evidence>
<keyword evidence="6 14" id="KW-0547">Nucleotide-binding</keyword>
<dbReference type="PRINTS" id="PR00980">
    <property type="entry name" value="TRNASYNTHALA"/>
</dbReference>
<feature type="domain" description="Alanyl-transfer RNA synthetases family profile" evidence="15">
    <location>
        <begin position="4"/>
        <end position="709"/>
    </location>
</feature>
<protein>
    <recommendedName>
        <fullName evidence="14">Alanine--tRNA ligase</fullName>
        <ecNumber evidence="14">6.1.1.7</ecNumber>
    </recommendedName>
    <alternativeName>
        <fullName evidence="14">Alanyl-tRNA synthetase</fullName>
        <shortName evidence="14">AlaRS</shortName>
    </alternativeName>
</protein>
<dbReference type="Gene3D" id="3.10.310.40">
    <property type="match status" value="1"/>
</dbReference>